<evidence type="ECO:0000259" key="4">
    <source>
        <dbReference type="SMART" id="SM00181"/>
    </source>
</evidence>
<feature type="domain" description="EGF-like" evidence="4">
    <location>
        <begin position="1022"/>
        <end position="1061"/>
    </location>
</feature>
<feature type="domain" description="EGF-like" evidence="4">
    <location>
        <begin position="568"/>
        <end position="610"/>
    </location>
</feature>
<reference evidence="5 6" key="1">
    <citation type="submission" date="2016-11" db="EMBL/GenBank/DDBJ databases">
        <title>The macronuclear genome of Stentor coeruleus: a giant cell with tiny introns.</title>
        <authorList>
            <person name="Slabodnick M."/>
            <person name="Ruby J.G."/>
            <person name="Reiff S.B."/>
            <person name="Swart E.C."/>
            <person name="Gosai S."/>
            <person name="Prabakaran S."/>
            <person name="Witkowska E."/>
            <person name="Larue G.E."/>
            <person name="Fisher S."/>
            <person name="Freeman R.M."/>
            <person name="Gunawardena J."/>
            <person name="Chu W."/>
            <person name="Stover N.A."/>
            <person name="Gregory B.D."/>
            <person name="Nowacki M."/>
            <person name="Derisi J."/>
            <person name="Roy S.W."/>
            <person name="Marshall W.F."/>
            <person name="Sood P."/>
        </authorList>
    </citation>
    <scope>NUCLEOTIDE SEQUENCE [LARGE SCALE GENOMIC DNA]</scope>
    <source>
        <strain evidence="5">WM001</strain>
    </source>
</reference>
<evidence type="ECO:0000256" key="1">
    <source>
        <dbReference type="ARBA" id="ARBA00023157"/>
    </source>
</evidence>
<dbReference type="SUPFAM" id="SSF49899">
    <property type="entry name" value="Concanavalin A-like lectins/glucanases"/>
    <property type="match status" value="1"/>
</dbReference>
<feature type="transmembrane region" description="Helical" evidence="2">
    <location>
        <begin position="1310"/>
        <end position="1334"/>
    </location>
</feature>
<dbReference type="Gene3D" id="2.60.120.200">
    <property type="match status" value="1"/>
</dbReference>
<name>A0A1R2D218_9CILI</name>
<evidence type="ECO:0000256" key="2">
    <source>
        <dbReference type="SAM" id="Phobius"/>
    </source>
</evidence>
<proteinExistence type="predicted"/>
<keyword evidence="2" id="KW-0812">Transmembrane</keyword>
<dbReference type="PANTHER" id="PTHR15332:SF175">
    <property type="entry name" value="PROPROTEIN CONVERTASE SUBTILISIN_KEXIN TYPE 5-LIKE"/>
    <property type="match status" value="1"/>
</dbReference>
<accession>A0A1R2D218</accession>
<feature type="domain" description="EGF-like" evidence="4">
    <location>
        <begin position="368"/>
        <end position="412"/>
    </location>
</feature>
<feature type="transmembrane region" description="Helical" evidence="2">
    <location>
        <begin position="1501"/>
        <end position="1522"/>
    </location>
</feature>
<dbReference type="InterPro" id="IPR000742">
    <property type="entry name" value="EGF"/>
</dbReference>
<feature type="domain" description="EGF-like" evidence="4">
    <location>
        <begin position="810"/>
        <end position="841"/>
    </location>
</feature>
<keyword evidence="3" id="KW-0732">Signal</keyword>
<feature type="transmembrane region" description="Helical" evidence="2">
    <location>
        <begin position="1534"/>
        <end position="1556"/>
    </location>
</feature>
<feature type="transmembrane region" description="Helical" evidence="2">
    <location>
        <begin position="1390"/>
        <end position="1413"/>
    </location>
</feature>
<feature type="transmembrane region" description="Helical" evidence="2">
    <location>
        <begin position="1446"/>
        <end position="1465"/>
    </location>
</feature>
<feature type="signal peptide" evidence="3">
    <location>
        <begin position="1"/>
        <end position="15"/>
    </location>
</feature>
<feature type="domain" description="EGF-like" evidence="4">
    <location>
        <begin position="611"/>
        <end position="641"/>
    </location>
</feature>
<dbReference type="Proteomes" id="UP000187209">
    <property type="component" value="Unassembled WGS sequence"/>
</dbReference>
<dbReference type="SMART" id="SM00181">
    <property type="entry name" value="EGF"/>
    <property type="match status" value="15"/>
</dbReference>
<feature type="domain" description="EGF-like" evidence="4">
    <location>
        <begin position="867"/>
        <end position="906"/>
    </location>
</feature>
<comment type="caution">
    <text evidence="5">The sequence shown here is derived from an EMBL/GenBank/DDBJ whole genome shotgun (WGS) entry which is preliminary data.</text>
</comment>
<dbReference type="OrthoDB" id="303891at2759"/>
<feature type="domain" description="EGF-like" evidence="4">
    <location>
        <begin position="413"/>
        <end position="443"/>
    </location>
</feature>
<keyword evidence="2" id="KW-1133">Transmembrane helix</keyword>
<keyword evidence="1" id="KW-1015">Disulfide bond</keyword>
<organism evidence="5 6">
    <name type="scientific">Stentor coeruleus</name>
    <dbReference type="NCBI Taxonomy" id="5963"/>
    <lineage>
        <taxon>Eukaryota</taxon>
        <taxon>Sar</taxon>
        <taxon>Alveolata</taxon>
        <taxon>Ciliophora</taxon>
        <taxon>Postciliodesmatophora</taxon>
        <taxon>Heterotrichea</taxon>
        <taxon>Heterotrichida</taxon>
        <taxon>Stentoridae</taxon>
        <taxon>Stentor</taxon>
    </lineage>
</organism>
<dbReference type="SMART" id="SM00261">
    <property type="entry name" value="FU"/>
    <property type="match status" value="14"/>
</dbReference>
<feature type="domain" description="EGF-like" evidence="4">
    <location>
        <begin position="710"/>
        <end position="741"/>
    </location>
</feature>
<sequence>MIILWVCFISLKAFGDKLLEYRLGYNFGQVFQDFSYNSHTAVNGLSSTDTMSDVVFTDRGAYFDGNSAQITLPANDQSTNYFYLPSDFSMSMWVNSEAVDGLIFYRHKDDNNFFYMQRINSGKKIMIRLIINSLDTGENKSLGDTFPESTWILITLIISEMQLKIYSNLNNQLSLSLSSIYTETGNYQAHLGGLLNTKTAIKGFIYYFIINNDLSSYTSLILKSTIKTCLNDNGGCPSSCNPAIVDPYKGIGCLPTKTNYITDSLGNICNCMSNSCISLLCLECNCNTLSCVLDTNNIYCYCPIGYYLFNNQCLNCESTCLTCETSLTCLTCKTTYAKPDNIGCECINGYYPIETLINANSCALCYEECSSCQDYDFCISCVSENADPLQAGCKCKDGYWGISPLNSINSCQNCHEDCFLCENSYTCLLCKSIYAIPSNIGCECQPGYWGTSPLIYEDSCLPCADGCLLCDNRGMCLECISNNAVIVGENCICESGYYSIGSLISADSCQHCDVQCSECDSQYHCLFCTSVFAYALDTQGCNCLKGYFSLTSPSSVDSCQVCFEECAECDSSLHCLSCKSVNAIALEDKGCKCLDGYWNDTSLVQENSCKKCSDECSLCENGYSCLDCISLYSKPKDTGCQCIDGYYAIGALVLVDSCLPCAKECLSCQEEILCIECIAAHAVPDNNLGCVCDNGYYNIKDLSYEDACLPCADSCLTCQSATLCIDCIAAYAVPDNISGCVCDNGYYNIKDLSYEDACLPCADLCLTCQSATLCIDCIAAYAVPDNNLGCVCDNGYYNIKDLSYEDACLPCADSCLTCQSATLCIDCIAAYAVPDNNLGCVCDNGYYNIKDLSYEDACLPCLDSCLQCLGPNTCITCKDPNAILSSDSICICADGYYYDKDSKLCSPCNSDCEICENNNACSVCANSILENQYSLCFCKDGYFAIKQSPLLCSPCAQECLTCENASSCLTCKKESANFVNQTCECPDNSYEKSFKCICDPGFYMSFNETFYFCDKCYAACKTCSTFSNCLSCVNSDETLTGSGTCQKSCSKSEYLYNLTCKACAKLCLACESDKICTQCDENTILTEGICKCINGYIESDNHCISINFTANLDISTSNKLRLTFEKSLKETLKLQEITIKTVPNINFDINLYEFSSKTYYITPDFKSSVEKGTILTLIIIKNPLYSNDNSLLTTYEFSIILNQIENNKATTFSTSASKAIEAAAQTMVTTSIGTTIVSNPVAVWALINTLQLIYYLPLGSTPMTKGLQLFCSSLGNYNIVPNPMSMLISNNLTTPPYDEAEDFGLITSVFLINIGSNLLIICLFIVQLPIIVLLSKCEMRSIQRKANNLLKNYKYCFFIRFWTQAYIDTLIYAFIQLRSTSKSFLGNFNIAFALILAIISIITPPFVLVTSFINKNEIFNSTNTEFYKKYGTLYDEFKNNKGFISCLYYFIYFTRRLLYAIVQVFLNSWPFLQTILNIIISFTQLLFIVKYQPFKNWPIFVTNFVGELNTFLAFTLLVLFHFEFSDQYLDEIEGTIIFLIITAMGVHVIVDMYVFIIDMRDLWKKIEYKRAKAFLQATQGNKKSNGSAIHLNASLNIKLDIVK</sequence>
<keyword evidence="2" id="KW-0472">Membrane</keyword>
<feature type="chain" id="PRO_5013362988" description="EGF-like domain-containing protein" evidence="3">
    <location>
        <begin position="16"/>
        <end position="1603"/>
    </location>
</feature>
<gene>
    <name evidence="5" type="ORF">SteCoe_1340</name>
</gene>
<dbReference type="InterPro" id="IPR009030">
    <property type="entry name" value="Growth_fac_rcpt_cys_sf"/>
</dbReference>
<keyword evidence="6" id="KW-1185">Reference proteome</keyword>
<dbReference type="PANTHER" id="PTHR15332">
    <property type="entry name" value="PROPROTEIN CONVERTASE SUBTILISIN_KEXIN TYPE 5-LIKE"/>
    <property type="match status" value="1"/>
</dbReference>
<feature type="domain" description="EGF-like" evidence="4">
    <location>
        <begin position="954"/>
        <end position="1014"/>
    </location>
</feature>
<evidence type="ECO:0000313" key="5">
    <source>
        <dbReference type="EMBL" id="OMJ95283.1"/>
    </source>
</evidence>
<evidence type="ECO:0000256" key="3">
    <source>
        <dbReference type="SAM" id="SignalP"/>
    </source>
</evidence>
<protein>
    <recommendedName>
        <fullName evidence="4">EGF-like domain-containing protein</fullName>
    </recommendedName>
</protein>
<dbReference type="InterPro" id="IPR013320">
    <property type="entry name" value="ConA-like_dom_sf"/>
</dbReference>
<dbReference type="InterPro" id="IPR006212">
    <property type="entry name" value="Furin_repeat"/>
</dbReference>
<feature type="domain" description="EGF-like" evidence="4">
    <location>
        <begin position="760"/>
        <end position="791"/>
    </location>
</feature>
<feature type="domain" description="EGF-like" evidence="4">
    <location>
        <begin position="315"/>
        <end position="345"/>
    </location>
</feature>
<feature type="transmembrane region" description="Helical" evidence="2">
    <location>
        <begin position="1471"/>
        <end position="1489"/>
    </location>
</feature>
<feature type="domain" description="EGF-like" evidence="4">
    <location>
        <begin position="280"/>
        <end position="314"/>
    </location>
</feature>
<dbReference type="EMBL" id="MPUH01000014">
    <property type="protein sequence ID" value="OMJ95283.1"/>
    <property type="molecule type" value="Genomic_DNA"/>
</dbReference>
<dbReference type="SUPFAM" id="SSF57184">
    <property type="entry name" value="Growth factor receptor domain"/>
    <property type="match status" value="6"/>
</dbReference>
<feature type="domain" description="EGF-like" evidence="4">
    <location>
        <begin position="462"/>
        <end position="510"/>
    </location>
</feature>
<dbReference type="Gene3D" id="2.10.220.10">
    <property type="entry name" value="Hormone Receptor, Insulin-like Growth Factor Receptor 1, Chain A, domain 2"/>
    <property type="match status" value="6"/>
</dbReference>
<feature type="transmembrane region" description="Helical" evidence="2">
    <location>
        <begin position="1355"/>
        <end position="1375"/>
    </location>
</feature>
<evidence type="ECO:0000313" key="6">
    <source>
        <dbReference type="Proteomes" id="UP000187209"/>
    </source>
</evidence>
<feature type="domain" description="EGF-like" evidence="4">
    <location>
        <begin position="1069"/>
        <end position="1104"/>
    </location>
</feature>
<feature type="domain" description="EGF-like" evidence="4">
    <location>
        <begin position="664"/>
        <end position="709"/>
    </location>
</feature>